<feature type="disulfide bond" description="Redox-active" evidence="18">
    <location>
        <begin position="214"/>
        <end position="336"/>
    </location>
</feature>
<reference evidence="20 21" key="1">
    <citation type="submission" date="2019-11" db="EMBL/GenBank/DDBJ databases">
        <title>Metabolism of dissolved organic matter in forest soils.</title>
        <authorList>
            <person name="Cyle K.T."/>
            <person name="Wilhelm R.C."/>
            <person name="Martinez C.E."/>
        </authorList>
    </citation>
    <scope>NUCLEOTIDE SEQUENCE [LARGE SCALE GENOMIC DNA]</scope>
    <source>
        <strain evidence="20 21">5N</strain>
    </source>
</reference>
<comment type="similarity">
    <text evidence="2 18">Belongs to the thioredoxin family. DsbD subfamily.</text>
</comment>
<keyword evidence="6 18" id="KW-0812">Transmembrane</keyword>
<dbReference type="InterPro" id="IPR012336">
    <property type="entry name" value="Thioredoxin-like_fold"/>
</dbReference>
<dbReference type="NCBIfam" id="NF001419">
    <property type="entry name" value="PRK00293.1"/>
    <property type="match status" value="1"/>
</dbReference>
<evidence type="ECO:0000256" key="17">
    <source>
        <dbReference type="ARBA" id="ARBA00047804"/>
    </source>
</evidence>
<evidence type="ECO:0000256" key="9">
    <source>
        <dbReference type="ARBA" id="ARBA00022982"/>
    </source>
</evidence>
<keyword evidence="13 18" id="KW-0472">Membrane</keyword>
<feature type="transmembrane region" description="Helical" evidence="18">
    <location>
        <begin position="355"/>
        <end position="383"/>
    </location>
</feature>
<dbReference type="GO" id="GO:0017004">
    <property type="term" value="P:cytochrome complex assembly"/>
    <property type="evidence" value="ECO:0007669"/>
    <property type="project" value="UniProtKB-UniRule"/>
</dbReference>
<dbReference type="Pfam" id="PF13098">
    <property type="entry name" value="Thioredoxin_2"/>
    <property type="match status" value="1"/>
</dbReference>
<evidence type="ECO:0000313" key="21">
    <source>
        <dbReference type="Proteomes" id="UP000655523"/>
    </source>
</evidence>
<feature type="transmembrane region" description="Helical" evidence="18">
    <location>
        <begin position="453"/>
        <end position="471"/>
    </location>
</feature>
<evidence type="ECO:0000256" key="10">
    <source>
        <dbReference type="ARBA" id="ARBA00022989"/>
    </source>
</evidence>
<dbReference type="SUPFAM" id="SSF52833">
    <property type="entry name" value="Thioredoxin-like"/>
    <property type="match status" value="1"/>
</dbReference>
<dbReference type="SUPFAM" id="SSF74863">
    <property type="entry name" value="Thiol:disulfide interchange protein DsbD, N-terminal domain (DsbD-alpha)"/>
    <property type="match status" value="1"/>
</dbReference>
<evidence type="ECO:0000256" key="11">
    <source>
        <dbReference type="ARBA" id="ARBA00023002"/>
    </source>
</evidence>
<evidence type="ECO:0000256" key="1">
    <source>
        <dbReference type="ARBA" id="ARBA00004429"/>
    </source>
</evidence>
<gene>
    <name evidence="18 20" type="primary">dsbD</name>
    <name evidence="20" type="ORF">GNZ13_45455</name>
</gene>
<protein>
    <recommendedName>
        <fullName evidence="18">Thiol:disulfide interchange protein DsbD</fullName>
        <ecNumber evidence="18">1.8.1.8</ecNumber>
    </recommendedName>
    <alternativeName>
        <fullName evidence="18">Protein-disulfide reductase</fullName>
        <shortName evidence="18">Disulfide reductase</shortName>
    </alternativeName>
</protein>
<keyword evidence="21" id="KW-1185">Reference proteome</keyword>
<keyword evidence="5 18" id="KW-0997">Cell inner membrane</keyword>
<dbReference type="Gene3D" id="3.40.30.10">
    <property type="entry name" value="Glutaredoxin"/>
    <property type="match status" value="1"/>
</dbReference>
<dbReference type="InterPro" id="IPR035671">
    <property type="entry name" value="DsbD_gamma"/>
</dbReference>
<feature type="disulfide bond" description="Redox-active" evidence="18">
    <location>
        <begin position="133"/>
        <end position="139"/>
    </location>
</feature>
<dbReference type="InterPro" id="IPR036249">
    <property type="entry name" value="Thioredoxin-like_sf"/>
</dbReference>
<keyword evidence="11 18" id="KW-0560">Oxidoreductase</keyword>
<keyword evidence="12 18" id="KW-0520">NAD</keyword>
<dbReference type="Pfam" id="PF11412">
    <property type="entry name" value="DsbD_N"/>
    <property type="match status" value="1"/>
</dbReference>
<feature type="domain" description="Thioredoxin" evidence="19">
    <location>
        <begin position="484"/>
        <end position="621"/>
    </location>
</feature>
<feature type="transmembrane region" description="Helical" evidence="18">
    <location>
        <begin position="239"/>
        <end position="263"/>
    </location>
</feature>
<organism evidence="20 21">
    <name type="scientific">Paraburkholderia elongata</name>
    <dbReference type="NCBI Taxonomy" id="2675747"/>
    <lineage>
        <taxon>Bacteria</taxon>
        <taxon>Pseudomonadati</taxon>
        <taxon>Pseudomonadota</taxon>
        <taxon>Betaproteobacteria</taxon>
        <taxon>Burkholderiales</taxon>
        <taxon>Burkholderiaceae</taxon>
        <taxon>Paraburkholderia</taxon>
    </lineage>
</organism>
<evidence type="ECO:0000256" key="6">
    <source>
        <dbReference type="ARBA" id="ARBA00022692"/>
    </source>
</evidence>
<dbReference type="PANTHER" id="PTHR32234">
    <property type="entry name" value="THIOL:DISULFIDE INTERCHANGE PROTEIN DSBD"/>
    <property type="match status" value="1"/>
</dbReference>
<feature type="chain" id="PRO_5038187660" description="Thiol:disulfide interchange protein DsbD" evidence="18">
    <location>
        <begin position="35"/>
        <end position="624"/>
    </location>
</feature>
<evidence type="ECO:0000256" key="13">
    <source>
        <dbReference type="ARBA" id="ARBA00023136"/>
    </source>
</evidence>
<keyword evidence="14 18" id="KW-1015">Disulfide bond</keyword>
<dbReference type="PANTHER" id="PTHR32234:SF0">
    <property type="entry name" value="THIOL:DISULFIDE INTERCHANGE PROTEIN DSBD"/>
    <property type="match status" value="1"/>
</dbReference>
<dbReference type="CDD" id="cd02953">
    <property type="entry name" value="DsbDgamma"/>
    <property type="match status" value="1"/>
</dbReference>
<dbReference type="InterPro" id="IPR022910">
    <property type="entry name" value="Thiol_diS_interchange_DbsD"/>
</dbReference>
<name>A0A972SMX0_9BURK</name>
<feature type="signal peptide" evidence="18">
    <location>
        <begin position="1"/>
        <end position="34"/>
    </location>
</feature>
<dbReference type="GO" id="GO:0005886">
    <property type="term" value="C:plasma membrane"/>
    <property type="evidence" value="ECO:0007669"/>
    <property type="project" value="UniProtKB-SubCell"/>
</dbReference>
<dbReference type="InterPro" id="IPR017937">
    <property type="entry name" value="Thioredoxin_CS"/>
</dbReference>
<dbReference type="GO" id="GO:0045454">
    <property type="term" value="P:cell redox homeostasis"/>
    <property type="evidence" value="ECO:0007669"/>
    <property type="project" value="TreeGrafter"/>
</dbReference>
<evidence type="ECO:0000256" key="5">
    <source>
        <dbReference type="ARBA" id="ARBA00022519"/>
    </source>
</evidence>
<keyword evidence="4 18" id="KW-1003">Cell membrane</keyword>
<proteinExistence type="inferred from homology"/>
<evidence type="ECO:0000313" key="20">
    <source>
        <dbReference type="EMBL" id="NPT61588.1"/>
    </source>
</evidence>
<keyword evidence="7 18" id="KW-0732">Signal</keyword>
<dbReference type="InterPro" id="IPR013766">
    <property type="entry name" value="Thioredoxin_domain"/>
</dbReference>
<feature type="transmembrane region" description="Helical" evidence="18">
    <location>
        <begin position="395"/>
        <end position="413"/>
    </location>
</feature>
<dbReference type="EMBL" id="WOEZ01000276">
    <property type="protein sequence ID" value="NPT61588.1"/>
    <property type="molecule type" value="Genomic_DNA"/>
</dbReference>
<dbReference type="PROSITE" id="PS51352">
    <property type="entry name" value="THIOREDOXIN_2"/>
    <property type="match status" value="1"/>
</dbReference>
<keyword evidence="9 18" id="KW-0249">Electron transport</keyword>
<evidence type="ECO:0000256" key="2">
    <source>
        <dbReference type="ARBA" id="ARBA00007241"/>
    </source>
</evidence>
<dbReference type="HAMAP" id="MF_00399">
    <property type="entry name" value="DbsD"/>
    <property type="match status" value="1"/>
</dbReference>
<comment type="catalytic activity">
    <reaction evidence="17 18">
        <text>[protein]-dithiol + NADP(+) = [protein]-disulfide + NADPH + H(+)</text>
        <dbReference type="Rhea" id="RHEA:18753"/>
        <dbReference type="Rhea" id="RHEA-COMP:10593"/>
        <dbReference type="Rhea" id="RHEA-COMP:10594"/>
        <dbReference type="ChEBI" id="CHEBI:15378"/>
        <dbReference type="ChEBI" id="CHEBI:29950"/>
        <dbReference type="ChEBI" id="CHEBI:50058"/>
        <dbReference type="ChEBI" id="CHEBI:57783"/>
        <dbReference type="ChEBI" id="CHEBI:58349"/>
        <dbReference type="EC" id="1.8.1.8"/>
    </reaction>
</comment>
<evidence type="ECO:0000256" key="4">
    <source>
        <dbReference type="ARBA" id="ARBA00022475"/>
    </source>
</evidence>
<evidence type="ECO:0000259" key="19">
    <source>
        <dbReference type="PROSITE" id="PS51352"/>
    </source>
</evidence>
<keyword evidence="3 18" id="KW-0813">Transport</keyword>
<dbReference type="AlphaFoldDB" id="A0A972SMX0"/>
<feature type="transmembrane region" description="Helical" evidence="18">
    <location>
        <begin position="319"/>
        <end position="349"/>
    </location>
</feature>
<evidence type="ECO:0000256" key="15">
    <source>
        <dbReference type="ARBA" id="ARBA00023284"/>
    </source>
</evidence>
<evidence type="ECO:0000256" key="12">
    <source>
        <dbReference type="ARBA" id="ARBA00023027"/>
    </source>
</evidence>
<keyword evidence="15 18" id="KW-0676">Redox-active center</keyword>
<feature type="transmembrane region" description="Helical" evidence="18">
    <location>
        <begin position="419"/>
        <end position="441"/>
    </location>
</feature>
<comment type="function">
    <text evidence="18">Required to facilitate the formation of correct disulfide bonds in some periplasmic proteins and for the assembly of the periplasmic c-type cytochromes. Acts by transferring electrons from cytoplasmic thioredoxin to the periplasm. This transfer involves a cascade of disulfide bond formation and reduction steps.</text>
</comment>
<dbReference type="PROSITE" id="PS00194">
    <property type="entry name" value="THIOREDOXIN_1"/>
    <property type="match status" value="1"/>
</dbReference>
<keyword evidence="10 18" id="KW-1133">Transmembrane helix</keyword>
<evidence type="ECO:0000256" key="7">
    <source>
        <dbReference type="ARBA" id="ARBA00022729"/>
    </source>
</evidence>
<accession>A0A972SMX0</accession>
<evidence type="ECO:0000256" key="14">
    <source>
        <dbReference type="ARBA" id="ARBA00023157"/>
    </source>
</evidence>
<feature type="transmembrane region" description="Helical" evidence="18">
    <location>
        <begin position="275"/>
        <end position="299"/>
    </location>
</feature>
<dbReference type="RefSeq" id="WP_172177395.1">
    <property type="nucleotide sequence ID" value="NZ_WOEZ01000276.1"/>
</dbReference>
<comment type="catalytic activity">
    <reaction evidence="16 18">
        <text>[protein]-dithiol + NAD(+) = [protein]-disulfide + NADH + H(+)</text>
        <dbReference type="Rhea" id="RHEA:18749"/>
        <dbReference type="Rhea" id="RHEA-COMP:10593"/>
        <dbReference type="Rhea" id="RHEA-COMP:10594"/>
        <dbReference type="ChEBI" id="CHEBI:15378"/>
        <dbReference type="ChEBI" id="CHEBI:29950"/>
        <dbReference type="ChEBI" id="CHEBI:50058"/>
        <dbReference type="ChEBI" id="CHEBI:57540"/>
        <dbReference type="ChEBI" id="CHEBI:57945"/>
        <dbReference type="EC" id="1.8.1.8"/>
    </reaction>
</comment>
<keyword evidence="8 18" id="KW-0201">Cytochrome c-type biogenesis</keyword>
<dbReference type="GO" id="GO:0009055">
    <property type="term" value="F:electron transfer activity"/>
    <property type="evidence" value="ECO:0007669"/>
    <property type="project" value="UniProtKB-UniRule"/>
</dbReference>
<dbReference type="InterPro" id="IPR036929">
    <property type="entry name" value="DsbDN_sf"/>
</dbReference>
<evidence type="ECO:0000256" key="18">
    <source>
        <dbReference type="HAMAP-Rule" id="MF_00399"/>
    </source>
</evidence>
<comment type="subcellular location">
    <subcellularLocation>
        <location evidence="1 18">Cell inner membrane</location>
        <topology evidence="1 18">Multi-pass membrane protein</topology>
    </subcellularLocation>
</comment>
<feature type="disulfide bond" description="Redox-active" evidence="18">
    <location>
        <begin position="538"/>
        <end position="541"/>
    </location>
</feature>
<dbReference type="Gene3D" id="2.60.40.1250">
    <property type="entry name" value="Thiol:disulfide interchange protein DsbD, N-terminal domain"/>
    <property type="match status" value="1"/>
</dbReference>
<dbReference type="GO" id="GO:0047134">
    <property type="term" value="F:protein-disulfide reductase [NAD(P)H] activity"/>
    <property type="evidence" value="ECO:0007669"/>
    <property type="project" value="UniProtKB-UniRule"/>
</dbReference>
<dbReference type="Proteomes" id="UP000655523">
    <property type="component" value="Unassembled WGS sequence"/>
</dbReference>
<dbReference type="InterPro" id="IPR028250">
    <property type="entry name" value="DsbDN"/>
</dbReference>
<sequence precursor="true">MFNGLNRRARHALRAVFFLFGCLIFAQLGTPAHAADDFLDPAVAFKFSATEKPGEVDVTYKIADGYYMYRERFAFATRNGTTTIGEPQLPAGHVKFDQTFNKNVETYRNELTIRIPVKQAQGPFDLAVTSQGCADAGICYPPMERVYHVSGDALRPAGSTAGAAATQQSAAAGASWYERATSADYAQSLLQGGGFFAIIGLYFVAGAVLSLLPCSYPMIPILSAIIIGEGARVTRARGFALSLAYVIGMALVYTALGIAAALVGQSLGAWLQNPWVLGTFGVLLTVFALTLIAGFDIALPQRWQDGVSRASTGRSGGKFAAVAVMGALSALVVGACMTAPLFAVLAFIAHTGDALLGGAALFSMGLGLGVPLLIIGLGAGTLLPRAGAWMNGVKVFFGVVLLAAALWIVWPVLGATATMLLSALWLLIAAAGLGLFSAAAAGASVWRRLGRGIGAALAIWAAVLLVGLAAGSTDPLRPLAVVAARGGAEASVANVSNTPNTASQGDLAFAPVRSSTELDEAVKTAAQPAMLDFYADWCVSCKEMEKFTFSDPRVQAKLKQMNLLRADVTANNADDQMLLKRFGLFGPPGIILFDRGGKEVLRVVGYESADKFLRSLDRASAPGA</sequence>
<feature type="transmembrane region" description="Helical" evidence="18">
    <location>
        <begin position="194"/>
        <end position="227"/>
    </location>
</feature>
<dbReference type="InterPro" id="IPR003834">
    <property type="entry name" value="Cyt_c_assmbl_TM_dom"/>
</dbReference>
<evidence type="ECO:0000256" key="3">
    <source>
        <dbReference type="ARBA" id="ARBA00022448"/>
    </source>
</evidence>
<dbReference type="Pfam" id="PF02683">
    <property type="entry name" value="DsbD_TM"/>
    <property type="match status" value="1"/>
</dbReference>
<comment type="caution">
    <text evidence="20">The sequence shown here is derived from an EMBL/GenBank/DDBJ whole genome shotgun (WGS) entry which is preliminary data.</text>
</comment>
<evidence type="ECO:0000256" key="8">
    <source>
        <dbReference type="ARBA" id="ARBA00022748"/>
    </source>
</evidence>
<dbReference type="EC" id="1.8.1.8" evidence="18"/>
<evidence type="ECO:0000256" key="16">
    <source>
        <dbReference type="ARBA" id="ARBA00047388"/>
    </source>
</evidence>